<comment type="caution">
    <text evidence="2">The sequence shown here is derived from an EMBL/GenBank/DDBJ whole genome shotgun (WGS) entry which is preliminary data.</text>
</comment>
<proteinExistence type="predicted"/>
<organism evidence="2 3">
    <name type="scientific">Rhizophagus irregularis (strain DAOM 197198w)</name>
    <name type="common">Glomus intraradices</name>
    <dbReference type="NCBI Taxonomy" id="1432141"/>
    <lineage>
        <taxon>Eukaryota</taxon>
        <taxon>Fungi</taxon>
        <taxon>Fungi incertae sedis</taxon>
        <taxon>Mucoromycota</taxon>
        <taxon>Glomeromycotina</taxon>
        <taxon>Glomeromycetes</taxon>
        <taxon>Glomerales</taxon>
        <taxon>Glomeraceae</taxon>
        <taxon>Rhizophagus</taxon>
    </lineage>
</organism>
<feature type="compositionally biased region" description="Polar residues" evidence="1">
    <location>
        <begin position="45"/>
        <end position="58"/>
    </location>
</feature>
<dbReference type="EMBL" id="JEMT01011610">
    <property type="protein sequence ID" value="EXX77216.1"/>
    <property type="molecule type" value="Genomic_DNA"/>
</dbReference>
<evidence type="ECO:0000256" key="1">
    <source>
        <dbReference type="SAM" id="MobiDB-lite"/>
    </source>
</evidence>
<name>A0A015LX13_RHIIW</name>
<evidence type="ECO:0000313" key="2">
    <source>
        <dbReference type="EMBL" id="EXX77216.1"/>
    </source>
</evidence>
<reference evidence="2 3" key="1">
    <citation type="submission" date="2014-02" db="EMBL/GenBank/DDBJ databases">
        <title>Single nucleus genome sequencing reveals high similarity among nuclei of an endomycorrhizal fungus.</title>
        <authorList>
            <person name="Lin K."/>
            <person name="Geurts R."/>
            <person name="Zhang Z."/>
            <person name="Limpens E."/>
            <person name="Saunders D.G."/>
            <person name="Mu D."/>
            <person name="Pang E."/>
            <person name="Cao H."/>
            <person name="Cha H."/>
            <person name="Lin T."/>
            <person name="Zhou Q."/>
            <person name="Shang Y."/>
            <person name="Li Y."/>
            <person name="Ivanov S."/>
            <person name="Sharma T."/>
            <person name="Velzen R.V."/>
            <person name="Ruijter N.D."/>
            <person name="Aanen D.K."/>
            <person name="Win J."/>
            <person name="Kamoun S."/>
            <person name="Bisseling T."/>
            <person name="Huang S."/>
        </authorList>
    </citation>
    <scope>NUCLEOTIDE SEQUENCE [LARGE SCALE GENOMIC DNA]</scope>
    <source>
        <strain evidence="3">DAOM197198w</strain>
    </source>
</reference>
<dbReference type="OrthoDB" id="2305353at2759"/>
<accession>A0A015LX13</accession>
<gene>
    <name evidence="2" type="ORF">RirG_025770</name>
</gene>
<evidence type="ECO:0000313" key="3">
    <source>
        <dbReference type="Proteomes" id="UP000022910"/>
    </source>
</evidence>
<dbReference type="HOGENOM" id="CLU_1949982_0_0_1"/>
<sequence>MIHCPKGIKLNQFLNQTGHLDLHDNDTICSHDSFTIDSRTPPLPSSSREGSINTSLRTSNDHHVRSHVRIQPLGSSQSDCCPDLELPGELVLYTTKYDLLVLDPKLHSKILRIKKDIVHRQIQDVTQFT</sequence>
<feature type="region of interest" description="Disordered" evidence="1">
    <location>
        <begin position="38"/>
        <end position="60"/>
    </location>
</feature>
<dbReference type="Proteomes" id="UP000022910">
    <property type="component" value="Unassembled WGS sequence"/>
</dbReference>
<protein>
    <submittedName>
        <fullName evidence="2">Uncharacterized protein</fullName>
    </submittedName>
</protein>
<dbReference type="STRING" id="1432141.A0A015LX13"/>
<keyword evidence="3" id="KW-1185">Reference proteome</keyword>
<dbReference type="AlphaFoldDB" id="A0A015LX13"/>